<reference evidence="3 4" key="1">
    <citation type="submission" date="2016-11" db="EMBL/GenBank/DDBJ databases">
        <authorList>
            <person name="Jaros S."/>
            <person name="Januszkiewicz K."/>
            <person name="Wedrychowicz H."/>
        </authorList>
    </citation>
    <scope>NUCLEOTIDE SEQUENCE [LARGE SCALE GENOMIC DNA]</scope>
    <source>
        <strain evidence="3 4">CGMCC 1.10190</strain>
    </source>
</reference>
<dbReference type="EMBL" id="FQXE01000023">
    <property type="protein sequence ID" value="SHI39422.1"/>
    <property type="molecule type" value="Genomic_DNA"/>
</dbReference>
<proteinExistence type="predicted"/>
<dbReference type="OrthoDB" id="8688041at2"/>
<evidence type="ECO:0000256" key="1">
    <source>
        <dbReference type="SAM" id="Phobius"/>
    </source>
</evidence>
<dbReference type="RefSeq" id="WP_143161000.1">
    <property type="nucleotide sequence ID" value="NZ_FQXE01000008.1"/>
</dbReference>
<evidence type="ECO:0000313" key="4">
    <source>
        <dbReference type="Proteomes" id="UP000184226"/>
    </source>
</evidence>
<evidence type="ECO:0000313" key="2">
    <source>
        <dbReference type="EMBL" id="SHI06029.1"/>
    </source>
</evidence>
<dbReference type="Proteomes" id="UP000184226">
    <property type="component" value="Unassembled WGS sequence"/>
</dbReference>
<organism evidence="3 4">
    <name type="scientific">Pollutimonas bauzanensis</name>
    <dbReference type="NCBI Taxonomy" id="658167"/>
    <lineage>
        <taxon>Bacteria</taxon>
        <taxon>Pseudomonadati</taxon>
        <taxon>Pseudomonadota</taxon>
        <taxon>Betaproteobacteria</taxon>
        <taxon>Burkholderiales</taxon>
        <taxon>Alcaligenaceae</taxon>
        <taxon>Pollutimonas</taxon>
    </lineage>
</organism>
<dbReference type="EMBL" id="FQXE01000008">
    <property type="protein sequence ID" value="SHI06029.1"/>
    <property type="molecule type" value="Genomic_DNA"/>
</dbReference>
<keyword evidence="1" id="KW-1133">Transmembrane helix</keyword>
<gene>
    <name evidence="2" type="ORF">SAMN04488135_1087</name>
    <name evidence="3" type="ORF">SAMN04488135_1237</name>
</gene>
<feature type="transmembrane region" description="Helical" evidence="1">
    <location>
        <begin position="45"/>
        <end position="63"/>
    </location>
</feature>
<keyword evidence="4" id="KW-1185">Reference proteome</keyword>
<keyword evidence="1" id="KW-0812">Transmembrane</keyword>
<name>A0A1M6ASH8_9BURK</name>
<protein>
    <submittedName>
        <fullName evidence="3">Uncharacterized protein</fullName>
    </submittedName>
</protein>
<dbReference type="STRING" id="658167.SAMN04488135_1087"/>
<evidence type="ECO:0000313" key="3">
    <source>
        <dbReference type="EMBL" id="SHI39422.1"/>
    </source>
</evidence>
<dbReference type="AlphaFoldDB" id="A0A1M6ASH8"/>
<keyword evidence="1" id="KW-0472">Membrane</keyword>
<accession>A0A1M6ASH8</accession>
<sequence>MTGLIEFLQKLGRLFVDDGSLAIALIGWCVAAGLLLPTFAPQNVWSAPLFSLGCLLILIGNVARSAERHKKR</sequence>
<feature type="transmembrane region" description="Helical" evidence="1">
    <location>
        <begin position="21"/>
        <end position="39"/>
    </location>
</feature>